<gene>
    <name evidence="3" type="primary">LOC140006909</name>
</gene>
<protein>
    <recommendedName>
        <fullName evidence="1">Reverse transcriptase domain-containing protein</fullName>
    </recommendedName>
</protein>
<evidence type="ECO:0000313" key="3">
    <source>
        <dbReference type="RefSeq" id="XP_071905685.1"/>
    </source>
</evidence>
<dbReference type="InterPro" id="IPR000477">
    <property type="entry name" value="RT_dom"/>
</dbReference>
<dbReference type="RefSeq" id="XP_071905685.1">
    <property type="nucleotide sequence ID" value="XM_072049584.1"/>
</dbReference>
<name>A0ABM4UEG8_COFAR</name>
<dbReference type="Proteomes" id="UP001652660">
    <property type="component" value="Chromosome 5e"/>
</dbReference>
<reference evidence="3" key="1">
    <citation type="submission" date="2025-08" db="UniProtKB">
        <authorList>
            <consortium name="RefSeq"/>
        </authorList>
    </citation>
    <scope>IDENTIFICATION</scope>
    <source>
        <tissue evidence="3">Leaves</tissue>
    </source>
</reference>
<accession>A0ABM4UEG8</accession>
<organism evidence="2 3">
    <name type="scientific">Coffea arabica</name>
    <name type="common">Arabian coffee</name>
    <dbReference type="NCBI Taxonomy" id="13443"/>
    <lineage>
        <taxon>Eukaryota</taxon>
        <taxon>Viridiplantae</taxon>
        <taxon>Streptophyta</taxon>
        <taxon>Embryophyta</taxon>
        <taxon>Tracheophyta</taxon>
        <taxon>Spermatophyta</taxon>
        <taxon>Magnoliopsida</taxon>
        <taxon>eudicotyledons</taxon>
        <taxon>Gunneridae</taxon>
        <taxon>Pentapetalae</taxon>
        <taxon>asterids</taxon>
        <taxon>lamiids</taxon>
        <taxon>Gentianales</taxon>
        <taxon>Rubiaceae</taxon>
        <taxon>Ixoroideae</taxon>
        <taxon>Gardenieae complex</taxon>
        <taxon>Bertiereae - Coffeeae clade</taxon>
        <taxon>Coffeeae</taxon>
        <taxon>Coffea</taxon>
    </lineage>
</organism>
<evidence type="ECO:0000259" key="1">
    <source>
        <dbReference type="Pfam" id="PF00078"/>
    </source>
</evidence>
<dbReference type="PANTHER" id="PTHR33116">
    <property type="entry name" value="REVERSE TRANSCRIPTASE ZINC-BINDING DOMAIN-CONTAINING PROTEIN-RELATED-RELATED"/>
    <property type="match status" value="1"/>
</dbReference>
<dbReference type="PANTHER" id="PTHR33116:SF67">
    <property type="entry name" value="REVERSE TRANSCRIPTASE"/>
    <property type="match status" value="1"/>
</dbReference>
<dbReference type="Pfam" id="PF00078">
    <property type="entry name" value="RVT_1"/>
    <property type="match status" value="1"/>
</dbReference>
<sequence length="471" mass="53386">MARRRAIQKWNKHIFGNIFDVVRVAEAVVRRVEIEVGGNTSKVAQDGLYKAQADLSQALLIEEQFWSQKARMRWLHSGDRNSKFFHVVVKQRRVQSAIYRIKDLQGSWVEKDEDIANEVITFFSDLFSEPTGPAPDMLHLISRLIIEEENKTLEEVPSIEEVRRVIFAMDRESAAGPDGFTGKFFTFSWDVIVQDVYNAVLSFYCGVELPKFITTISIVLIPKVPNPQDFSMGLRQGDPLSPALFVIGAEVLSRDLNNLALQSDFTGFRVPHGCALITHLAFADDVIIFANGSSNSLKRIMRVLELYNQSLGQLVNAQKSGYLVHLSLPPSRRRMIEWITQFARQSFPIRYLGFPLYLGRCRSLYFGAVSQAILGRVLLWKSRLLSPGGKLILIKHVLASVPAHLLSAVVVPSSVFTMIEKVCANFIWGSMAEKSKFHWIRWSQLCYPVEEGGAGFRRLQDVSRAFSCKLW</sequence>
<dbReference type="GeneID" id="140006909"/>
<evidence type="ECO:0000313" key="2">
    <source>
        <dbReference type="Proteomes" id="UP001652660"/>
    </source>
</evidence>
<keyword evidence="2" id="KW-1185">Reference proteome</keyword>
<feature type="domain" description="Reverse transcriptase" evidence="1">
    <location>
        <begin position="230"/>
        <end position="356"/>
    </location>
</feature>
<proteinExistence type="predicted"/>